<dbReference type="Gene3D" id="2.70.98.10">
    <property type="match status" value="1"/>
</dbReference>
<dbReference type="Pfam" id="PF01263">
    <property type="entry name" value="Aldose_epim"/>
    <property type="match status" value="1"/>
</dbReference>
<dbReference type="InterPro" id="IPR011013">
    <property type="entry name" value="Gal_mutarotase_sf_dom"/>
</dbReference>
<dbReference type="SUPFAM" id="SSF74650">
    <property type="entry name" value="Galactose mutarotase-like"/>
    <property type="match status" value="1"/>
</dbReference>
<dbReference type="AlphaFoldDB" id="A0AAN0S934"/>
<reference evidence="1 2" key="1">
    <citation type="submission" date="2014-09" db="EMBL/GenBank/DDBJ databases">
        <authorList>
            <person name="Chan K.-G."/>
        </authorList>
    </citation>
    <scope>NUCLEOTIDE SEQUENCE [LARGE SCALE GENOMIC DNA]</scope>
    <source>
        <strain evidence="1 2">M006</strain>
    </source>
</reference>
<sequence>MDALHLQNAFLRLTVAPQGASVISFESLRHGKPIFHPANPALFPMLPLANRVAGNAFHLHGKRIQLPDSPVDEHFFLHGDGWQKLWHVKQHEAESVTLSLRSQHPCGFHYLANLTYRLAGNRLLIRLELTHIGEKPMIYGLGLHPYFALEADSRVQFSASGYWPEGEQHLPLAWEGTFSPQTDFSRTKTPENEWLNVGYSGWSGRAVITHSDMNVCLRSPAACLMAFRIENQPFICLEPQTHPVNAHNMAGMPGLVMLETGQTTHLEMEIEVS</sequence>
<dbReference type="KEGG" id="cem:LH23_23295"/>
<protein>
    <submittedName>
        <fullName evidence="1">Aldose epimerase</fullName>
    </submittedName>
</protein>
<organism evidence="1 2">
    <name type="scientific">Cedecea neteri</name>
    <dbReference type="NCBI Taxonomy" id="158822"/>
    <lineage>
        <taxon>Bacteria</taxon>
        <taxon>Pseudomonadati</taxon>
        <taxon>Pseudomonadota</taxon>
        <taxon>Gammaproteobacteria</taxon>
        <taxon>Enterobacterales</taxon>
        <taxon>Enterobacteriaceae</taxon>
        <taxon>Cedecea</taxon>
    </lineage>
</organism>
<dbReference type="RefSeq" id="WP_039296180.1">
    <property type="nucleotide sequence ID" value="NZ_CP009458.1"/>
</dbReference>
<dbReference type="CDD" id="cd09021">
    <property type="entry name" value="Aldose_epim_Ec_YphB"/>
    <property type="match status" value="1"/>
</dbReference>
<proteinExistence type="predicted"/>
<evidence type="ECO:0000313" key="2">
    <source>
        <dbReference type="Proteomes" id="UP000029516"/>
    </source>
</evidence>
<dbReference type="Proteomes" id="UP000029516">
    <property type="component" value="Chromosome"/>
</dbReference>
<dbReference type="InterPro" id="IPR014718">
    <property type="entry name" value="GH-type_carb-bd"/>
</dbReference>
<dbReference type="GO" id="GO:0030246">
    <property type="term" value="F:carbohydrate binding"/>
    <property type="evidence" value="ECO:0007669"/>
    <property type="project" value="InterPro"/>
</dbReference>
<gene>
    <name evidence="1" type="ORF">LH23_23295</name>
</gene>
<dbReference type="GO" id="GO:0016853">
    <property type="term" value="F:isomerase activity"/>
    <property type="evidence" value="ECO:0007669"/>
    <property type="project" value="InterPro"/>
</dbReference>
<dbReference type="GO" id="GO:0005975">
    <property type="term" value="P:carbohydrate metabolic process"/>
    <property type="evidence" value="ECO:0007669"/>
    <property type="project" value="InterPro"/>
</dbReference>
<accession>A0AAN0S934</accession>
<name>A0AAN0S934_9ENTR</name>
<dbReference type="InterPro" id="IPR008183">
    <property type="entry name" value="Aldose_1/G6P_1-epimerase"/>
</dbReference>
<evidence type="ECO:0000313" key="1">
    <source>
        <dbReference type="EMBL" id="AIR63484.1"/>
    </source>
</evidence>
<dbReference type="EMBL" id="CP009458">
    <property type="protein sequence ID" value="AIR63484.1"/>
    <property type="molecule type" value="Genomic_DNA"/>
</dbReference>